<feature type="compositionally biased region" description="Basic and acidic residues" evidence="1">
    <location>
        <begin position="146"/>
        <end position="162"/>
    </location>
</feature>
<dbReference type="AlphaFoldDB" id="A0A7R9YXN7"/>
<reference evidence="2" key="1">
    <citation type="submission" date="2021-01" db="EMBL/GenBank/DDBJ databases">
        <authorList>
            <person name="Corre E."/>
            <person name="Pelletier E."/>
            <person name="Niang G."/>
            <person name="Scheremetjew M."/>
            <person name="Finn R."/>
            <person name="Kale V."/>
            <person name="Holt S."/>
            <person name="Cochrane G."/>
            <person name="Meng A."/>
            <person name="Brown T."/>
            <person name="Cohen L."/>
        </authorList>
    </citation>
    <scope>NUCLEOTIDE SEQUENCE</scope>
    <source>
        <strain evidence="2">CCMP219</strain>
    </source>
</reference>
<gene>
    <name evidence="2" type="ORF">CEUR00632_LOCUS11822</name>
</gene>
<accession>A0A7R9YXN7</accession>
<evidence type="ECO:0000256" key="1">
    <source>
        <dbReference type="SAM" id="MobiDB-lite"/>
    </source>
</evidence>
<organism evidence="2">
    <name type="scientific">Chlamydomonas euryale</name>
    <dbReference type="NCBI Taxonomy" id="1486919"/>
    <lineage>
        <taxon>Eukaryota</taxon>
        <taxon>Viridiplantae</taxon>
        <taxon>Chlorophyta</taxon>
        <taxon>core chlorophytes</taxon>
        <taxon>Chlorophyceae</taxon>
        <taxon>CS clade</taxon>
        <taxon>Chlamydomonadales</taxon>
        <taxon>Chlamydomonadaceae</taxon>
        <taxon>Chlamydomonas</taxon>
    </lineage>
</organism>
<proteinExistence type="predicted"/>
<protein>
    <submittedName>
        <fullName evidence="2">Uncharacterized protein</fullName>
    </submittedName>
</protein>
<dbReference type="EMBL" id="HBEC01025741">
    <property type="protein sequence ID" value="CAD8293081.1"/>
    <property type="molecule type" value="Transcribed_RNA"/>
</dbReference>
<feature type="region of interest" description="Disordered" evidence="1">
    <location>
        <begin position="93"/>
        <end position="188"/>
    </location>
</feature>
<sequence length="439" mass="44811">MMHVSGDGEDLDANEMLQAEALLSLRHGVAWTAAAVGGSGAFVAGQVPIRQGAGDLTFSQPLLTQNPLKPRQQRGGGDAATALAAPGLERPSAAVAGGRHRASAAADAKGPMAGRLPGPRVAPSAQGEVRSGKRGQATDAVPRGRSNADARTPARRDGKKPGGDPSGSLHVQPHPADMSALPAPTTSDCKRHCAGAQMGPENVCWQRTCWHAPATGHGSTPAWQAPLQKKSSSVQVAPSSGWGSCVAPQSLSPLHVGMPSSHQSSTFVTHLPCSAGPANNGSGATVQNGAGGSSSTDTETAARPWAEDLAKGTGQETTLQKPIFGRQAMCNPGVVLPPNTQPAGCLDHASAMQNTTTLGHVQGELAQLHVWYAAQMDAYVEQSKALLSALDMAASEHGRVPAHEVDAATLAVQTALSIIHAAAEVETGKSVSDVACLNK</sequence>
<feature type="region of interest" description="Disordered" evidence="1">
    <location>
        <begin position="278"/>
        <end position="299"/>
    </location>
</feature>
<evidence type="ECO:0000313" key="2">
    <source>
        <dbReference type="EMBL" id="CAD8293081.1"/>
    </source>
</evidence>
<name>A0A7R9YXN7_9CHLO</name>